<name>A0A1G2NA60_9BACT</name>
<dbReference type="Proteomes" id="UP000176221">
    <property type="component" value="Unassembled WGS sequence"/>
</dbReference>
<feature type="binding site" evidence="3">
    <location>
        <position position="178"/>
    </location>
    <ligand>
        <name>a divalent metal cation</name>
        <dbReference type="ChEBI" id="CHEBI:60240"/>
        <label>2</label>
    </ligand>
</feature>
<proteinExistence type="predicted"/>
<keyword evidence="1 3" id="KW-0479">Metal-binding</keyword>
<dbReference type="InterPro" id="IPR015991">
    <property type="entry name" value="TatD/YcfH-like"/>
</dbReference>
<evidence type="ECO:0000313" key="5">
    <source>
        <dbReference type="Proteomes" id="UP000176221"/>
    </source>
</evidence>
<accession>A0A1G2NA60</accession>
<evidence type="ECO:0000256" key="3">
    <source>
        <dbReference type="PIRSR" id="PIRSR005902-1"/>
    </source>
</evidence>
<protein>
    <recommendedName>
        <fullName evidence="6">Hydrolase TatD</fullName>
    </recommendedName>
</protein>
<dbReference type="Pfam" id="PF01026">
    <property type="entry name" value="TatD_DNase"/>
    <property type="match status" value="1"/>
</dbReference>
<dbReference type="InterPro" id="IPR001130">
    <property type="entry name" value="TatD-like"/>
</dbReference>
<sequence length="283" mass="31922">MKYIDIHAHVNFAAFRDDYADVLKRAHDAEVTVINVGTKIGTSKRAVELADEFPDVYAIVGLHPIHTEASQHDEEEIGGRGFVSRGELFDSLEYKKLASNKKVVAIGECGLDYYRLNSETKDIQKEIFIKHIRLANDVEKPLMLHIRDARLNDSVSNQAYEDAYEILKREARVPMNVHFFAGNVAVARKFLDLGATLSFTGAITYGKNYEEVLQFAPLDRLLSETDCPFVAPHPHRGERNEPMFIPHVVEKIGVVKSESAETVRTAIMENARRLFFSTSLSTL</sequence>
<comment type="caution">
    <text evidence="4">The sequence shown here is derived from an EMBL/GenBank/DDBJ whole genome shotgun (WGS) entry which is preliminary data.</text>
</comment>
<feature type="binding site" evidence="3">
    <location>
        <position position="9"/>
    </location>
    <ligand>
        <name>a divalent metal cation</name>
        <dbReference type="ChEBI" id="CHEBI:60240"/>
        <label>1</label>
    </ligand>
</feature>
<dbReference type="GO" id="GO:0005829">
    <property type="term" value="C:cytosol"/>
    <property type="evidence" value="ECO:0007669"/>
    <property type="project" value="TreeGrafter"/>
</dbReference>
<dbReference type="EMBL" id="MHRX01000036">
    <property type="protein sequence ID" value="OHA33026.1"/>
    <property type="molecule type" value="Genomic_DNA"/>
</dbReference>
<dbReference type="PANTHER" id="PTHR46124">
    <property type="entry name" value="D-AMINOACYL-TRNA DEACYLASE"/>
    <property type="match status" value="1"/>
</dbReference>
<dbReference type="FunFam" id="3.20.20.140:FF:000005">
    <property type="entry name" value="TatD family hydrolase"/>
    <property type="match status" value="1"/>
</dbReference>
<organism evidence="4 5">
    <name type="scientific">Candidatus Taylorbacteria bacterium RIFCSPLOWO2_01_FULL_45_15b</name>
    <dbReference type="NCBI Taxonomy" id="1802319"/>
    <lineage>
        <taxon>Bacteria</taxon>
        <taxon>Candidatus Tayloriibacteriota</taxon>
    </lineage>
</organism>
<keyword evidence="2" id="KW-0378">Hydrolase</keyword>
<dbReference type="STRING" id="1802319.A2928_00550"/>
<dbReference type="Gene3D" id="3.20.20.140">
    <property type="entry name" value="Metal-dependent hydrolases"/>
    <property type="match status" value="1"/>
</dbReference>
<reference evidence="4 5" key="1">
    <citation type="journal article" date="2016" name="Nat. Commun.">
        <title>Thousands of microbial genomes shed light on interconnected biogeochemical processes in an aquifer system.</title>
        <authorList>
            <person name="Anantharaman K."/>
            <person name="Brown C.T."/>
            <person name="Hug L.A."/>
            <person name="Sharon I."/>
            <person name="Castelle C.J."/>
            <person name="Probst A.J."/>
            <person name="Thomas B.C."/>
            <person name="Singh A."/>
            <person name="Wilkins M.J."/>
            <person name="Karaoz U."/>
            <person name="Brodie E.L."/>
            <person name="Williams K.H."/>
            <person name="Hubbard S.S."/>
            <person name="Banfield J.F."/>
        </authorList>
    </citation>
    <scope>NUCLEOTIDE SEQUENCE [LARGE SCALE GENOMIC DNA]</scope>
</reference>
<evidence type="ECO:0000256" key="1">
    <source>
        <dbReference type="ARBA" id="ARBA00022723"/>
    </source>
</evidence>
<evidence type="ECO:0000313" key="4">
    <source>
        <dbReference type="EMBL" id="OHA33026.1"/>
    </source>
</evidence>
<gene>
    <name evidence="4" type="ORF">A2928_00550</name>
</gene>
<dbReference type="PANTHER" id="PTHR46124:SF2">
    <property type="entry name" value="D-AMINOACYL-TRNA DEACYLASE"/>
    <property type="match status" value="1"/>
</dbReference>
<evidence type="ECO:0008006" key="6">
    <source>
        <dbReference type="Google" id="ProtNLM"/>
    </source>
</evidence>
<feature type="binding site" evidence="3">
    <location>
        <position position="108"/>
    </location>
    <ligand>
        <name>a divalent metal cation</name>
        <dbReference type="ChEBI" id="CHEBI:60240"/>
        <label>1</label>
    </ligand>
</feature>
<feature type="binding site" evidence="3">
    <location>
        <position position="145"/>
    </location>
    <ligand>
        <name>a divalent metal cation</name>
        <dbReference type="ChEBI" id="CHEBI:60240"/>
        <label>2</label>
    </ligand>
</feature>
<dbReference type="GO" id="GO:0004536">
    <property type="term" value="F:DNA nuclease activity"/>
    <property type="evidence" value="ECO:0007669"/>
    <property type="project" value="InterPro"/>
</dbReference>
<dbReference type="AlphaFoldDB" id="A0A1G2NA60"/>
<dbReference type="PIRSF" id="PIRSF005902">
    <property type="entry name" value="DNase_TatD"/>
    <property type="match status" value="1"/>
</dbReference>
<dbReference type="CDD" id="cd01310">
    <property type="entry name" value="TatD_DNAse"/>
    <property type="match status" value="1"/>
</dbReference>
<dbReference type="SUPFAM" id="SSF51556">
    <property type="entry name" value="Metallo-dependent hydrolases"/>
    <property type="match status" value="1"/>
</dbReference>
<feature type="binding site" evidence="3">
    <location>
        <position position="226"/>
    </location>
    <ligand>
        <name>a divalent metal cation</name>
        <dbReference type="ChEBI" id="CHEBI:60240"/>
        <label>1</label>
    </ligand>
</feature>
<feature type="binding site" evidence="3">
    <location>
        <position position="7"/>
    </location>
    <ligand>
        <name>a divalent metal cation</name>
        <dbReference type="ChEBI" id="CHEBI:60240"/>
        <label>1</label>
    </ligand>
</feature>
<dbReference type="GO" id="GO:0046872">
    <property type="term" value="F:metal ion binding"/>
    <property type="evidence" value="ECO:0007669"/>
    <property type="project" value="UniProtKB-KW"/>
</dbReference>
<evidence type="ECO:0000256" key="2">
    <source>
        <dbReference type="ARBA" id="ARBA00022801"/>
    </source>
</evidence>
<dbReference type="GO" id="GO:0016788">
    <property type="term" value="F:hydrolase activity, acting on ester bonds"/>
    <property type="evidence" value="ECO:0007669"/>
    <property type="project" value="InterPro"/>
</dbReference>
<dbReference type="NCBIfam" id="TIGR00010">
    <property type="entry name" value="YchF/TatD family DNA exonuclease"/>
    <property type="match status" value="1"/>
</dbReference>
<dbReference type="InterPro" id="IPR032466">
    <property type="entry name" value="Metal_Hydrolase"/>
</dbReference>